<dbReference type="GO" id="GO:0005634">
    <property type="term" value="C:nucleus"/>
    <property type="evidence" value="ECO:0007669"/>
    <property type="project" value="UniProtKB-SubCell"/>
</dbReference>
<feature type="region of interest" description="Disordered" evidence="7">
    <location>
        <begin position="187"/>
        <end position="207"/>
    </location>
</feature>
<feature type="region of interest" description="Disordered" evidence="7">
    <location>
        <begin position="88"/>
        <end position="128"/>
    </location>
</feature>
<evidence type="ECO:0000256" key="1">
    <source>
        <dbReference type="ARBA" id="ARBA00004123"/>
    </source>
</evidence>
<keyword evidence="9" id="KW-1185">Reference proteome</keyword>
<comment type="caution">
    <text evidence="8">The sequence shown here is derived from an EMBL/GenBank/DDBJ whole genome shotgun (WGS) entry which is preliminary data.</text>
</comment>
<evidence type="ECO:0000313" key="9">
    <source>
        <dbReference type="Proteomes" id="UP000094444"/>
    </source>
</evidence>
<organism evidence="8 9">
    <name type="scientific">Diaporthe helianthi</name>
    <dbReference type="NCBI Taxonomy" id="158607"/>
    <lineage>
        <taxon>Eukaryota</taxon>
        <taxon>Fungi</taxon>
        <taxon>Dikarya</taxon>
        <taxon>Ascomycota</taxon>
        <taxon>Pezizomycotina</taxon>
        <taxon>Sordariomycetes</taxon>
        <taxon>Sordariomycetidae</taxon>
        <taxon>Diaporthales</taxon>
        <taxon>Diaporthaceae</taxon>
        <taxon>Diaporthe</taxon>
    </lineage>
</organism>
<feature type="compositionally biased region" description="Basic and acidic residues" evidence="7">
    <location>
        <begin position="24"/>
        <end position="37"/>
    </location>
</feature>
<evidence type="ECO:0000256" key="7">
    <source>
        <dbReference type="SAM" id="MobiDB-lite"/>
    </source>
</evidence>
<proteinExistence type="predicted"/>
<reference evidence="8" key="1">
    <citation type="submission" date="2017-09" db="EMBL/GenBank/DDBJ databases">
        <title>Polyketide synthases of a Diaporthe helianthi virulent isolate.</title>
        <authorList>
            <person name="Baroncelli R."/>
        </authorList>
    </citation>
    <scope>NUCLEOTIDE SEQUENCE [LARGE SCALE GENOMIC DNA]</scope>
    <source>
        <strain evidence="8">7/96</strain>
    </source>
</reference>
<dbReference type="InterPro" id="IPR021858">
    <property type="entry name" value="Fun_TF"/>
</dbReference>
<dbReference type="PANTHER" id="PTHR37534:SF46">
    <property type="entry name" value="ZN(II)2CYS6 TRANSCRIPTION FACTOR (EUROFUNG)"/>
    <property type="match status" value="1"/>
</dbReference>
<evidence type="ECO:0000256" key="2">
    <source>
        <dbReference type="ARBA" id="ARBA00022833"/>
    </source>
</evidence>
<evidence type="ECO:0000256" key="4">
    <source>
        <dbReference type="ARBA" id="ARBA00023125"/>
    </source>
</evidence>
<keyword evidence="5" id="KW-0804">Transcription</keyword>
<keyword evidence="2" id="KW-0862">Zinc</keyword>
<comment type="subcellular location">
    <subcellularLocation>
        <location evidence="1">Nucleus</location>
    </subcellularLocation>
</comment>
<keyword evidence="6" id="KW-0539">Nucleus</keyword>
<dbReference type="AlphaFoldDB" id="A0A2P5I074"/>
<dbReference type="EMBL" id="MAVT02000431">
    <property type="protein sequence ID" value="POS75886.1"/>
    <property type="molecule type" value="Genomic_DNA"/>
</dbReference>
<accession>A0A2P5I074</accession>
<evidence type="ECO:0000256" key="3">
    <source>
        <dbReference type="ARBA" id="ARBA00023015"/>
    </source>
</evidence>
<sequence length="1256" mass="140122">MGLECEGYRIRLAWVMYNPQVEDDHGSIDDLPRDGRASRRSLPSFGASPVIARMTSPELDDSLRQIDEWCPRESSELKKGVFSVFSTTGPRQDCPLGSDRSSFPEPGQGRLSGHEYGSTPADTPGRLSAATLADTPDQVSTEAGEATIHSPRRFWEGSVTALPALGAPRVQGHSSLIEIVSSAQRASPNQSGFQSRRGVDQTSQNTARDVHPLRLVHGPPRHLDAMAMPSEQKRLIHHWVTFTSGKIVLLDEPHNPCRTMMLPMALKGLVSKAGDSNANVAIFHAICSAAAYNMFELSGRTTEQDHVLALHHDSEAIRHLRHNLARADEHQDQSCAMAIMACIAVEAVSGTTQRWRTHVSGGLAYLSRLQARGVNEAAVSAFRQHMVKMALLCDCPVPDDLKSVLNDDGGEATGLEFSFPYYGVSKSALQAHDRISMLATASSNGIRATEEDLDAFELQLYLQFPGLPPQVFSPESSKLHVAVVHHTSTAFYYAGLVFFQRSIRRLPVTAVQELVELGVQELENIEITGEGKLGCMMLWPALVLGAECNSAGSQRRMRAWFQSQRRLGFRNLVVLEDLITSLWSARTDLDAQVKEVDWRDMIAQPRFDYKSLCWAPGTERHHLLPTATEVQKAVYKIRESKPGLGLKKVITMLRDTHGWSITGSRLRKLVPPGYSMNNKKETQIIVNPTLPGVLRSNKIRCLILAHLLTITSENETRDWKKNLPGLNLLHVSRDVRNFAWNFFLENHTWVQARFVWDAARLVQPLPSAIFHAMYQDDHPQPELIQAIFIPDRFTPDMIKEFSTSIAVTISIGHSQGQGQRVDGDKAKNFSIVFAFLPQKFDHFVRNLSDTVEQWGSMTVEVNHAHIYKIPSTIPVVVDRIIRGLEQIREANRVTSISLLKDPIDPVVDFEKIAHTMMGPREVRSGIRTQLLEFYNRGTESMEKGDYVEAYKAFRQGYQAHETFRESKGQKPKWGSIESNAIELVQVDTNSMGAESINRKVSTRSSIWTKGYAGPRLMAREAKARDLSIAVMFAALSLDCPSITDDRRFYGHYRLSVAYSNFGDFMTELDTVIPKSEHAGLLVDTLPGLNNVGVCYSRAAQDAFHAAHLAGTVVPDAPQELVANINALRRRMCAKLGYDADEHFAQMYRDGLLRLQVPVLGLWEGDPMLFKKWGTTKMMLLALFRQRVEDSGGPCVGELKEALARRGLCWTHDQDGNVFLDGKAGVQMGPTWVVPDNTRDGLRAAGLLEDKFQMARR</sequence>
<dbReference type="PANTHER" id="PTHR37534">
    <property type="entry name" value="TRANSCRIPTIONAL ACTIVATOR PROTEIN UGA3"/>
    <property type="match status" value="1"/>
</dbReference>
<keyword evidence="3" id="KW-0805">Transcription regulation</keyword>
<evidence type="ECO:0000256" key="6">
    <source>
        <dbReference type="ARBA" id="ARBA00023242"/>
    </source>
</evidence>
<gene>
    <name evidence="8" type="ORF">DHEL01_v205713</name>
</gene>
<evidence type="ECO:0000313" key="8">
    <source>
        <dbReference type="EMBL" id="POS75886.1"/>
    </source>
</evidence>
<dbReference type="InParanoid" id="A0A2P5I074"/>
<keyword evidence="4" id="KW-0238">DNA-binding</keyword>
<protein>
    <submittedName>
        <fullName evidence="8">Uncharacterized protein</fullName>
    </submittedName>
</protein>
<name>A0A2P5I074_DIAHE</name>
<dbReference type="Pfam" id="PF11951">
    <property type="entry name" value="Fungal_trans_2"/>
    <property type="match status" value="1"/>
</dbReference>
<evidence type="ECO:0000256" key="5">
    <source>
        <dbReference type="ARBA" id="ARBA00023163"/>
    </source>
</evidence>
<feature type="region of interest" description="Disordered" evidence="7">
    <location>
        <begin position="24"/>
        <end position="43"/>
    </location>
</feature>
<dbReference type="OrthoDB" id="3477330at2759"/>
<dbReference type="Proteomes" id="UP000094444">
    <property type="component" value="Unassembled WGS sequence"/>
</dbReference>
<dbReference type="GO" id="GO:0003677">
    <property type="term" value="F:DNA binding"/>
    <property type="evidence" value="ECO:0007669"/>
    <property type="project" value="UniProtKB-KW"/>
</dbReference>